<dbReference type="Proteomes" id="UP000278143">
    <property type="component" value="Unassembled WGS sequence"/>
</dbReference>
<dbReference type="EMBL" id="KZ991764">
    <property type="protein sequence ID" value="RKP22715.1"/>
    <property type="molecule type" value="Genomic_DNA"/>
</dbReference>
<feature type="non-terminal residue" evidence="1">
    <location>
        <position position="431"/>
    </location>
</feature>
<reference evidence="2" key="1">
    <citation type="journal article" date="2018" name="Nat. Microbiol.">
        <title>Leveraging single-cell genomics to expand the fungal tree of life.</title>
        <authorList>
            <person name="Ahrendt S.R."/>
            <person name="Quandt C.A."/>
            <person name="Ciobanu D."/>
            <person name="Clum A."/>
            <person name="Salamov A."/>
            <person name="Andreopoulos B."/>
            <person name="Cheng J.F."/>
            <person name="Woyke T."/>
            <person name="Pelin A."/>
            <person name="Henrissat B."/>
            <person name="Reynolds N.K."/>
            <person name="Benny G.L."/>
            <person name="Smith M.E."/>
            <person name="James T.Y."/>
            <person name="Grigoriev I.V."/>
        </authorList>
    </citation>
    <scope>NUCLEOTIDE SEQUENCE [LARGE SCALE GENOMIC DNA]</scope>
    <source>
        <strain evidence="2">Benny S71-1</strain>
    </source>
</reference>
<proteinExistence type="predicted"/>
<protein>
    <submittedName>
        <fullName evidence="1">Uncharacterized protein</fullName>
    </submittedName>
</protein>
<gene>
    <name evidence="1" type="ORF">SYNPS1DRAFT_25438</name>
</gene>
<sequence length="431" mass="48571">MASTFEISIANRHPHLMLRRFFQYCSVGGCLQMPSTDVRPMDEITAKFKANITRNKLNGCMICRIDVAEGTLSGGKDLCVLLAWKINVGGQCYFLLDLVENQKDLFIWSEDELEKYYRTIARQQVKTTSEGISRTWFLDSKDQQTNFTIHASMSDVREGKITVGVEAGAENGDRKPPRVVQTEDFDWSRWSDDGIGCIGNLIRMNVGCNMTVFVDNAFGEVLLCYAAEHIFEGKSIDAPDKVGPRSRAIIKMESEKTLCACIVYELRRASDPATPLLWGRRVYLVIDTHIAPRNSSKRKAGATLLAVKDSAFPRCDNSISSIHDEIQQYITARQDQPAQWRLDGFDLQIGTVLRLEPHAKMYIKLERARGTEPRDFPAFLCTNDYSVPSRNTMDVIKRENLVKPGHVLVENCTDLELELVCSASGADDEHL</sequence>
<organism evidence="1 2">
    <name type="scientific">Syncephalis pseudoplumigaleata</name>
    <dbReference type="NCBI Taxonomy" id="1712513"/>
    <lineage>
        <taxon>Eukaryota</taxon>
        <taxon>Fungi</taxon>
        <taxon>Fungi incertae sedis</taxon>
        <taxon>Zoopagomycota</taxon>
        <taxon>Zoopagomycotina</taxon>
        <taxon>Zoopagomycetes</taxon>
        <taxon>Zoopagales</taxon>
        <taxon>Piptocephalidaceae</taxon>
        <taxon>Syncephalis</taxon>
    </lineage>
</organism>
<evidence type="ECO:0000313" key="2">
    <source>
        <dbReference type="Proteomes" id="UP000278143"/>
    </source>
</evidence>
<keyword evidence="2" id="KW-1185">Reference proteome</keyword>
<accession>A0A4P9YSM0</accession>
<dbReference type="AlphaFoldDB" id="A0A4P9YSM0"/>
<name>A0A4P9YSM0_9FUNG</name>
<evidence type="ECO:0000313" key="1">
    <source>
        <dbReference type="EMBL" id="RKP22715.1"/>
    </source>
</evidence>